<reference evidence="2" key="1">
    <citation type="submission" date="2014-12" db="EMBL/GenBank/DDBJ databases">
        <title>Insight into the proteome of Arion vulgaris.</title>
        <authorList>
            <person name="Aradska J."/>
            <person name="Bulat T."/>
            <person name="Smidak R."/>
            <person name="Sarate P."/>
            <person name="Gangsoo J."/>
            <person name="Sialana F."/>
            <person name="Bilban M."/>
            <person name="Lubec G."/>
        </authorList>
    </citation>
    <scope>NUCLEOTIDE SEQUENCE</scope>
    <source>
        <tissue evidence="2">Skin</tissue>
    </source>
</reference>
<feature type="non-terminal residue" evidence="2">
    <location>
        <position position="1"/>
    </location>
</feature>
<feature type="compositionally biased region" description="Basic and acidic residues" evidence="1">
    <location>
        <begin position="59"/>
        <end position="75"/>
    </location>
</feature>
<accession>A0A0B7C372</accession>
<dbReference type="EMBL" id="HACG01053033">
    <property type="protein sequence ID" value="CEK99904.1"/>
    <property type="molecule type" value="Transcribed_RNA"/>
</dbReference>
<proteinExistence type="predicted"/>
<protein>
    <submittedName>
        <fullName evidence="2">Uncharacterized protein</fullName>
    </submittedName>
</protein>
<feature type="compositionally biased region" description="Acidic residues" evidence="1">
    <location>
        <begin position="48"/>
        <end position="58"/>
    </location>
</feature>
<dbReference type="AlphaFoldDB" id="A0A0B7C372"/>
<name>A0A0B7C372_9EUPU</name>
<evidence type="ECO:0000256" key="1">
    <source>
        <dbReference type="SAM" id="MobiDB-lite"/>
    </source>
</evidence>
<gene>
    <name evidence="2" type="primary">ORF222410</name>
</gene>
<feature type="non-terminal residue" evidence="2">
    <location>
        <position position="75"/>
    </location>
</feature>
<organism evidence="2">
    <name type="scientific">Arion vulgaris</name>
    <dbReference type="NCBI Taxonomy" id="1028688"/>
    <lineage>
        <taxon>Eukaryota</taxon>
        <taxon>Metazoa</taxon>
        <taxon>Spiralia</taxon>
        <taxon>Lophotrochozoa</taxon>
        <taxon>Mollusca</taxon>
        <taxon>Gastropoda</taxon>
        <taxon>Heterobranchia</taxon>
        <taxon>Euthyneura</taxon>
        <taxon>Panpulmonata</taxon>
        <taxon>Eupulmonata</taxon>
        <taxon>Stylommatophora</taxon>
        <taxon>Helicina</taxon>
        <taxon>Arionoidea</taxon>
        <taxon>Arionidae</taxon>
        <taxon>Arion</taxon>
    </lineage>
</organism>
<sequence length="75" mass="8347">RRRLAALSFLSNISLDGTYSNTSFVANSKGSEENEDNEEANVNIENECQDDASEESSENDDHLEKEIDGEHCVSH</sequence>
<feature type="region of interest" description="Disordered" evidence="1">
    <location>
        <begin position="48"/>
        <end position="75"/>
    </location>
</feature>
<evidence type="ECO:0000313" key="2">
    <source>
        <dbReference type="EMBL" id="CEK99904.1"/>
    </source>
</evidence>